<evidence type="ECO:0000256" key="1">
    <source>
        <dbReference type="ARBA" id="ARBA00007074"/>
    </source>
</evidence>
<evidence type="ECO:0000259" key="7">
    <source>
        <dbReference type="PROSITE" id="PS51935"/>
    </source>
</evidence>
<dbReference type="SUPFAM" id="SSF54001">
    <property type="entry name" value="Cysteine proteinases"/>
    <property type="match status" value="1"/>
</dbReference>
<dbReference type="PANTHER" id="PTHR47359">
    <property type="entry name" value="PEPTIDOGLYCAN DL-ENDOPEPTIDASE CWLO"/>
    <property type="match status" value="1"/>
</dbReference>
<sequence length="290" mass="31540">MRVQLVATLFITVASTVAANIIYPRSSLNGPCTGKDGASGVCVPRADCNRDNGTYIDNACPGTPEDIKCCTKPQCQLEAKKGDCRWVDKCTGGKDIVQWLCPGPDAFRCCITNDDTPAPSSAQPSENPTETSKPSEKPEPTKKPEKTLGEKVLAKAQEAEGIQYHWAGGNCKGPTGGGYDCSGLVSWAVCQVTGRDLFSEGLRVTRSMYCASESKLKYDKIKWDDRRVGDAVFFGGKCDCENNPSSIHHVGLMMDSGHTMFNALKTGTKIRVDNFKNWDEAACPYVIRFK</sequence>
<dbReference type="GO" id="GO:0008234">
    <property type="term" value="F:cysteine-type peptidase activity"/>
    <property type="evidence" value="ECO:0007669"/>
    <property type="project" value="UniProtKB-KW"/>
</dbReference>
<dbReference type="Proteomes" id="UP001152607">
    <property type="component" value="Unassembled WGS sequence"/>
</dbReference>
<dbReference type="PROSITE" id="PS51935">
    <property type="entry name" value="NLPC_P60"/>
    <property type="match status" value="1"/>
</dbReference>
<gene>
    <name evidence="8" type="ORF">PDIGIT_LOCUS8717</name>
</gene>
<protein>
    <recommendedName>
        <fullName evidence="7">NlpC/P60 domain-containing protein</fullName>
    </recommendedName>
</protein>
<accession>A0A9W4UFR7</accession>
<feature type="domain" description="NlpC/P60" evidence="7">
    <location>
        <begin position="146"/>
        <end position="290"/>
    </location>
</feature>
<evidence type="ECO:0000256" key="4">
    <source>
        <dbReference type="ARBA" id="ARBA00022807"/>
    </source>
</evidence>
<evidence type="ECO:0000313" key="8">
    <source>
        <dbReference type="EMBL" id="CAI6335633.1"/>
    </source>
</evidence>
<dbReference type="InterPro" id="IPR038765">
    <property type="entry name" value="Papain-like_cys_pep_sf"/>
</dbReference>
<evidence type="ECO:0000256" key="2">
    <source>
        <dbReference type="ARBA" id="ARBA00022670"/>
    </source>
</evidence>
<organism evidence="8 9">
    <name type="scientific">Periconia digitata</name>
    <dbReference type="NCBI Taxonomy" id="1303443"/>
    <lineage>
        <taxon>Eukaryota</taxon>
        <taxon>Fungi</taxon>
        <taxon>Dikarya</taxon>
        <taxon>Ascomycota</taxon>
        <taxon>Pezizomycotina</taxon>
        <taxon>Dothideomycetes</taxon>
        <taxon>Pleosporomycetidae</taxon>
        <taxon>Pleosporales</taxon>
        <taxon>Massarineae</taxon>
        <taxon>Periconiaceae</taxon>
        <taxon>Periconia</taxon>
    </lineage>
</organism>
<proteinExistence type="inferred from homology"/>
<feature type="chain" id="PRO_5040950062" description="NlpC/P60 domain-containing protein" evidence="6">
    <location>
        <begin position="20"/>
        <end position="290"/>
    </location>
</feature>
<evidence type="ECO:0000256" key="5">
    <source>
        <dbReference type="SAM" id="MobiDB-lite"/>
    </source>
</evidence>
<dbReference type="PANTHER" id="PTHR47359:SF3">
    <property type="entry name" value="NLP_P60 DOMAIN-CONTAINING PROTEIN-RELATED"/>
    <property type="match status" value="1"/>
</dbReference>
<comment type="caution">
    <text evidence="8">The sequence shown here is derived from an EMBL/GenBank/DDBJ whole genome shotgun (WGS) entry which is preliminary data.</text>
</comment>
<name>A0A9W4UFR7_9PLEO</name>
<dbReference type="InterPro" id="IPR000064">
    <property type="entry name" value="NLP_P60_dom"/>
</dbReference>
<evidence type="ECO:0000256" key="6">
    <source>
        <dbReference type="SAM" id="SignalP"/>
    </source>
</evidence>
<dbReference type="Pfam" id="PF00877">
    <property type="entry name" value="NLPC_P60"/>
    <property type="match status" value="1"/>
</dbReference>
<dbReference type="Gene3D" id="3.90.1720.10">
    <property type="entry name" value="endopeptidase domain like (from Nostoc punctiforme)"/>
    <property type="match status" value="1"/>
</dbReference>
<evidence type="ECO:0000256" key="3">
    <source>
        <dbReference type="ARBA" id="ARBA00022801"/>
    </source>
</evidence>
<feature type="compositionally biased region" description="Polar residues" evidence="5">
    <location>
        <begin position="117"/>
        <end position="127"/>
    </location>
</feature>
<evidence type="ECO:0000313" key="9">
    <source>
        <dbReference type="Proteomes" id="UP001152607"/>
    </source>
</evidence>
<dbReference type="OrthoDB" id="2251794at2759"/>
<keyword evidence="4" id="KW-0788">Thiol protease</keyword>
<keyword evidence="6" id="KW-0732">Signal</keyword>
<dbReference type="AlphaFoldDB" id="A0A9W4UFR7"/>
<comment type="similarity">
    <text evidence="1">Belongs to the peptidase C40 family.</text>
</comment>
<dbReference type="InterPro" id="IPR051794">
    <property type="entry name" value="PG_Endopeptidase_C40"/>
</dbReference>
<dbReference type="GO" id="GO:0006508">
    <property type="term" value="P:proteolysis"/>
    <property type="evidence" value="ECO:0007669"/>
    <property type="project" value="UniProtKB-KW"/>
</dbReference>
<keyword evidence="3" id="KW-0378">Hydrolase</keyword>
<feature type="region of interest" description="Disordered" evidence="5">
    <location>
        <begin position="117"/>
        <end position="148"/>
    </location>
</feature>
<keyword evidence="2" id="KW-0645">Protease</keyword>
<feature type="signal peptide" evidence="6">
    <location>
        <begin position="1"/>
        <end position="19"/>
    </location>
</feature>
<feature type="compositionally biased region" description="Basic and acidic residues" evidence="5">
    <location>
        <begin position="133"/>
        <end position="148"/>
    </location>
</feature>
<dbReference type="EMBL" id="CAOQHR010000006">
    <property type="protein sequence ID" value="CAI6335633.1"/>
    <property type="molecule type" value="Genomic_DNA"/>
</dbReference>
<keyword evidence="9" id="KW-1185">Reference proteome</keyword>
<reference evidence="8" key="1">
    <citation type="submission" date="2023-01" db="EMBL/GenBank/DDBJ databases">
        <authorList>
            <person name="Van Ghelder C."/>
            <person name="Rancurel C."/>
        </authorList>
    </citation>
    <scope>NUCLEOTIDE SEQUENCE</scope>
    <source>
        <strain evidence="8">CNCM I-4278</strain>
    </source>
</reference>